<evidence type="ECO:0000313" key="4">
    <source>
        <dbReference type="Proteomes" id="UP001437256"/>
    </source>
</evidence>
<comment type="caution">
    <text evidence="3">The sequence shown here is derived from an EMBL/GenBank/DDBJ whole genome shotgun (WGS) entry which is preliminary data.</text>
</comment>
<evidence type="ECO:0000256" key="2">
    <source>
        <dbReference type="SAM" id="MobiDB-lite"/>
    </source>
</evidence>
<feature type="region of interest" description="Disordered" evidence="2">
    <location>
        <begin position="88"/>
        <end position="125"/>
    </location>
</feature>
<evidence type="ECO:0008006" key="5">
    <source>
        <dbReference type="Google" id="ProtNLM"/>
    </source>
</evidence>
<protein>
    <recommendedName>
        <fullName evidence="5">BHLH domain-containing protein</fullName>
    </recommendedName>
</protein>
<reference evidence="3 4" key="1">
    <citation type="submission" date="2024-05" db="EMBL/GenBank/DDBJ databases">
        <title>A draft genome resource for the thread blight pathogen Marasmius tenuissimus strain MS-2.</title>
        <authorList>
            <person name="Yulfo-Soto G.E."/>
            <person name="Baruah I.K."/>
            <person name="Amoako-Attah I."/>
            <person name="Bukari Y."/>
            <person name="Meinhardt L.W."/>
            <person name="Bailey B.A."/>
            <person name="Cohen S.P."/>
        </authorList>
    </citation>
    <scope>NUCLEOTIDE SEQUENCE [LARGE SCALE GENOMIC DNA]</scope>
    <source>
        <strain evidence="3 4">MS-2</strain>
    </source>
</reference>
<keyword evidence="4" id="KW-1185">Reference proteome</keyword>
<dbReference type="EMBL" id="JBBXMP010000054">
    <property type="protein sequence ID" value="KAL0064925.1"/>
    <property type="molecule type" value="Genomic_DNA"/>
</dbReference>
<sequence>MPDKPAATRATWTLAHVEVPPKPWILPPPPQVPDRATESPFETEHCPMLVSDDRENSVGTAGHSRHEVLSDPVVQRVTDEVLRKMKRKHMTTSSQCPGIGIVNVIGDPSGASKGQDEDDDDDEPIQSALVPQKRRRTVACDSIAELKRRETLQAKLPPMDSASPSKRLIVEEAACFIDKLQEEIKSLKANAEVVSTTRVVDNC</sequence>
<keyword evidence="1" id="KW-0175">Coiled coil</keyword>
<name>A0ABR2ZUH1_9AGAR</name>
<organism evidence="3 4">
    <name type="scientific">Marasmius tenuissimus</name>
    <dbReference type="NCBI Taxonomy" id="585030"/>
    <lineage>
        <taxon>Eukaryota</taxon>
        <taxon>Fungi</taxon>
        <taxon>Dikarya</taxon>
        <taxon>Basidiomycota</taxon>
        <taxon>Agaricomycotina</taxon>
        <taxon>Agaricomycetes</taxon>
        <taxon>Agaricomycetidae</taxon>
        <taxon>Agaricales</taxon>
        <taxon>Marasmiineae</taxon>
        <taxon>Marasmiaceae</taxon>
        <taxon>Marasmius</taxon>
    </lineage>
</organism>
<gene>
    <name evidence="3" type="ORF">AAF712_008044</name>
</gene>
<proteinExistence type="predicted"/>
<feature type="coiled-coil region" evidence="1">
    <location>
        <begin position="170"/>
        <end position="197"/>
    </location>
</feature>
<feature type="compositionally biased region" description="Pro residues" evidence="2">
    <location>
        <begin position="20"/>
        <end position="32"/>
    </location>
</feature>
<evidence type="ECO:0000313" key="3">
    <source>
        <dbReference type="EMBL" id="KAL0064925.1"/>
    </source>
</evidence>
<dbReference type="Proteomes" id="UP001437256">
    <property type="component" value="Unassembled WGS sequence"/>
</dbReference>
<feature type="region of interest" description="Disordered" evidence="2">
    <location>
        <begin position="20"/>
        <end position="42"/>
    </location>
</feature>
<evidence type="ECO:0000256" key="1">
    <source>
        <dbReference type="SAM" id="Coils"/>
    </source>
</evidence>
<accession>A0ABR2ZUH1</accession>